<feature type="transmembrane region" description="Helical" evidence="2">
    <location>
        <begin position="670"/>
        <end position="693"/>
    </location>
</feature>
<evidence type="ECO:0000313" key="4">
    <source>
        <dbReference type="EMBL" id="JAS19804.1"/>
    </source>
</evidence>
<dbReference type="EMBL" id="GEDC01010789">
    <property type="protein sequence ID" value="JAS26509.1"/>
    <property type="molecule type" value="Transcribed_RNA"/>
</dbReference>
<evidence type="ECO:0000256" key="1">
    <source>
        <dbReference type="SAM" id="MobiDB-lite"/>
    </source>
</evidence>
<accession>A0A1B6D278</accession>
<feature type="transmembrane region" description="Helical" evidence="2">
    <location>
        <begin position="729"/>
        <end position="747"/>
    </location>
</feature>
<proteinExistence type="predicted"/>
<protein>
    <submittedName>
        <fullName evidence="3">Uncharacterized protein</fullName>
    </submittedName>
</protein>
<dbReference type="PANTHER" id="PTHR37686">
    <property type="entry name" value="LD36006P"/>
    <property type="match status" value="1"/>
</dbReference>
<evidence type="ECO:0000313" key="5">
    <source>
        <dbReference type="EMBL" id="JAS26509.1"/>
    </source>
</evidence>
<feature type="compositionally biased region" description="Low complexity" evidence="1">
    <location>
        <begin position="1153"/>
        <end position="1165"/>
    </location>
</feature>
<sequence length="1239" mass="140718">MSGSRPTPSEPPEPEKEPLKFEVHLKGAPEEVEQLVHNIKEVGEQFLYHWKTFPIVLPPPVNATAPTILTSNDVPYITGNGEGCCTLARKAQHRPSSLRELFVAPSFDELDAVAVDSSGEPRRLTGKQLESLRERGEFEVPSLNFPGQTHKWQLSGLLQKGTERSRTTLLDDLALALRFILVTARARIVSHFFSISASVKNLINGTLRLLDIILGVHSLQAHNLDVNLREERCRYLVAELVCRSEFEDSLELLCGFLRRQLSRATTEKFEVEMEASHPPVPIPYLFLTPKGCELDLRLFNRDIMMKALPIIITILERETRGWFLHFRERLILELRAQKLPDDEIEREVNQAVMKEYLQRVYNSILANTDLQNLGEGIPQLLVQQAQSYVLMHRAVENVQCKLSKAKETLQQRLTYTHPILSRIGPWMREKLRNAEERFIEECKWSAHEEALLLCNNQHLQQAVYFLHRDLTFMKEREPVLLKELRKVKMPTRTFQWRTQIWFPINWVVRRCFQGHSEVIPTVLSATATSITTPRSDPSQPVFLVEKEVVRTTTTRWPLWRWINYCHRTWSWTWNAMFFFGVLIPWCSPVSIRVLICFSPFTPDLELSQVNGTLFPRKSSMTPTLASRLIALWRHISKARTHFETKPDTGFIGKGMTRHLNRIWNYGGKGLLGTLGIILIFPVVCIFISVLSLIVAALAFIWMPFLTLCLQIGMAVVWDLDAPVVTNNRYVVILQALVWDILLLGLLQPIAACLVAFVVCPIASLIVAAACLLRYWFRLAWDSLAFHLIIKKRGRIPACDSFVVKRIAGPGLTSNYFYQIRPEQALAAFEAKLELDELAAYQHQMEQKILQPQKDFSQFVEACFGPFSAQLSKSGPYISLEREAQDLLTSLHEKLEKRRRELQCGLASTVRAKLKLNRLDLKIAVQQGALMLERFYPSQVLFRWGGDDEFWENKGLCPHDWPGLAGLIYADIFSLDFLTPLDDSDTKFKLEPAPHVDLSRYTELVRNAELGAGCLDLLGPVYAPRGNIQVHSPYLDVSAFNPRQKYLNTSKNRDTQGTTVSTGPAKPCALTFNKDKSECWQPWKMKTIPYNAEKLLIPLPVPHPAHIAVTIYNRETDDMIPLDSDLCKDILRAIEDSSQECADVARYRGGGGDSSIDSVESHSSNSEVPPITPAPLPIPAPTTAKTETSSGFNWRQGEWGNAARRKRNSGTVRVDLASPEDVTLDTDSTRVVFSSYGTTV</sequence>
<feature type="transmembrane region" description="Helical" evidence="2">
    <location>
        <begin position="699"/>
        <end position="717"/>
    </location>
</feature>
<feature type="compositionally biased region" description="Pro residues" evidence="1">
    <location>
        <begin position="1169"/>
        <end position="1179"/>
    </location>
</feature>
<dbReference type="Pfam" id="PF25228">
    <property type="entry name" value="Lips"/>
    <property type="match status" value="1"/>
</dbReference>
<dbReference type="InterPro" id="IPR057435">
    <property type="entry name" value="Lips"/>
</dbReference>
<dbReference type="EMBL" id="GEDC01017494">
    <property type="protein sequence ID" value="JAS19804.1"/>
    <property type="molecule type" value="Transcribed_RNA"/>
</dbReference>
<reference evidence="3" key="1">
    <citation type="submission" date="2015-12" db="EMBL/GenBank/DDBJ databases">
        <title>De novo transcriptome assembly of four potential Pierce s Disease insect vectors from Arizona vineyards.</title>
        <authorList>
            <person name="Tassone E.E."/>
        </authorList>
    </citation>
    <scope>NUCLEOTIDE SEQUENCE</scope>
</reference>
<evidence type="ECO:0000313" key="3">
    <source>
        <dbReference type="EMBL" id="JAS19780.1"/>
    </source>
</evidence>
<keyword evidence="2" id="KW-0812">Transmembrane</keyword>
<dbReference type="AlphaFoldDB" id="A0A1B6D278"/>
<dbReference type="PANTHER" id="PTHR37686:SF1">
    <property type="entry name" value="LD36006P"/>
    <property type="match status" value="1"/>
</dbReference>
<keyword evidence="2" id="KW-0472">Membrane</keyword>
<name>A0A1B6D278_9HEMI</name>
<dbReference type="EMBL" id="GEDC01017518">
    <property type="protein sequence ID" value="JAS19780.1"/>
    <property type="molecule type" value="Transcribed_RNA"/>
</dbReference>
<gene>
    <name evidence="3" type="ORF">g.25443</name>
    <name evidence="4" type="ORF">g.25446</name>
    <name evidence="5" type="ORF">g.25449</name>
</gene>
<organism evidence="3">
    <name type="scientific">Clastoptera arizonana</name>
    <name type="common">Arizona spittle bug</name>
    <dbReference type="NCBI Taxonomy" id="38151"/>
    <lineage>
        <taxon>Eukaryota</taxon>
        <taxon>Metazoa</taxon>
        <taxon>Ecdysozoa</taxon>
        <taxon>Arthropoda</taxon>
        <taxon>Hexapoda</taxon>
        <taxon>Insecta</taxon>
        <taxon>Pterygota</taxon>
        <taxon>Neoptera</taxon>
        <taxon>Paraneoptera</taxon>
        <taxon>Hemiptera</taxon>
        <taxon>Auchenorrhyncha</taxon>
        <taxon>Cercopoidea</taxon>
        <taxon>Clastopteridae</taxon>
        <taxon>Clastoptera</taxon>
    </lineage>
</organism>
<keyword evidence="2" id="KW-1133">Transmembrane helix</keyword>
<feature type="region of interest" description="Disordered" evidence="1">
    <location>
        <begin position="1147"/>
        <end position="1210"/>
    </location>
</feature>
<evidence type="ECO:0000256" key="2">
    <source>
        <dbReference type="SAM" id="Phobius"/>
    </source>
</evidence>
<feature type="transmembrane region" description="Helical" evidence="2">
    <location>
        <begin position="753"/>
        <end position="776"/>
    </location>
</feature>